<dbReference type="Pfam" id="PF17784">
    <property type="entry name" value="Sulfotransfer_4"/>
    <property type="match status" value="1"/>
</dbReference>
<sequence>MAERIRRSSGRLVDWPGCRYWRELCDLHPDAKVILSVRDFNSWYRSAQTTIYAHNNAVLLKFKRFPWLKLAQKQKYLQRRTISDILWSKTGTFEGSFDNKEAARTIFERHVAQERLKTSALPGPRRTRCLRSILAASKKLKLLRDAGKAPDEYDARLQPPVNSFFPAATKKPESGTAEQRKDRAPTKKDRGIVDLIQPPKDPKRGPRGAPQGQAERLQRPQRHFPRPADVSFKLTAVEVPRGMKSQENGECDVN</sequence>
<dbReference type="Gene3D" id="3.40.50.300">
    <property type="entry name" value="P-loop containing nucleotide triphosphate hydrolases"/>
    <property type="match status" value="1"/>
</dbReference>
<feature type="region of interest" description="Disordered" evidence="1">
    <location>
        <begin position="151"/>
        <end position="232"/>
    </location>
</feature>
<dbReference type="Proteomes" id="UP000054558">
    <property type="component" value="Unassembled WGS sequence"/>
</dbReference>
<dbReference type="OrthoDB" id="408152at2759"/>
<organism evidence="2 3">
    <name type="scientific">Klebsormidium nitens</name>
    <name type="common">Green alga</name>
    <name type="synonym">Ulothrix nitens</name>
    <dbReference type="NCBI Taxonomy" id="105231"/>
    <lineage>
        <taxon>Eukaryota</taxon>
        <taxon>Viridiplantae</taxon>
        <taxon>Streptophyta</taxon>
        <taxon>Klebsormidiophyceae</taxon>
        <taxon>Klebsormidiales</taxon>
        <taxon>Klebsormidiaceae</taxon>
        <taxon>Klebsormidium</taxon>
    </lineage>
</organism>
<dbReference type="PANTHER" id="PTHR36978:SF4">
    <property type="entry name" value="P-LOOP CONTAINING NUCLEOSIDE TRIPHOSPHATE HYDROLASE PROTEIN"/>
    <property type="match status" value="1"/>
</dbReference>
<dbReference type="STRING" id="105231.A0A1Y1ISM9"/>
<dbReference type="InterPro" id="IPR040632">
    <property type="entry name" value="Sulfotransfer_4"/>
</dbReference>
<evidence type="ECO:0008006" key="4">
    <source>
        <dbReference type="Google" id="ProtNLM"/>
    </source>
</evidence>
<accession>A0A1Y1ISM9</accession>
<evidence type="ECO:0000313" key="2">
    <source>
        <dbReference type="EMBL" id="GAQ93052.1"/>
    </source>
</evidence>
<dbReference type="EMBL" id="DF238221">
    <property type="protein sequence ID" value="GAQ93052.1"/>
    <property type="molecule type" value="Genomic_DNA"/>
</dbReference>
<dbReference type="PANTHER" id="PTHR36978">
    <property type="entry name" value="P-LOOP CONTAINING NUCLEOTIDE TRIPHOSPHATE HYDROLASE"/>
    <property type="match status" value="1"/>
</dbReference>
<dbReference type="AlphaFoldDB" id="A0A1Y1ISM9"/>
<dbReference type="InterPro" id="IPR027417">
    <property type="entry name" value="P-loop_NTPase"/>
</dbReference>
<protein>
    <recommendedName>
        <fullName evidence="4">Sulfotransferase</fullName>
    </recommendedName>
</protein>
<keyword evidence="3" id="KW-1185">Reference proteome</keyword>
<evidence type="ECO:0000256" key="1">
    <source>
        <dbReference type="SAM" id="MobiDB-lite"/>
    </source>
</evidence>
<proteinExistence type="predicted"/>
<gene>
    <name evidence="2" type="ORF">KFL_012720030</name>
</gene>
<evidence type="ECO:0000313" key="3">
    <source>
        <dbReference type="Proteomes" id="UP000054558"/>
    </source>
</evidence>
<reference evidence="2 3" key="1">
    <citation type="journal article" date="2014" name="Nat. Commun.">
        <title>Klebsormidium flaccidum genome reveals primary factors for plant terrestrial adaptation.</title>
        <authorList>
            <person name="Hori K."/>
            <person name="Maruyama F."/>
            <person name="Fujisawa T."/>
            <person name="Togashi T."/>
            <person name="Yamamoto N."/>
            <person name="Seo M."/>
            <person name="Sato S."/>
            <person name="Yamada T."/>
            <person name="Mori H."/>
            <person name="Tajima N."/>
            <person name="Moriyama T."/>
            <person name="Ikeuchi M."/>
            <person name="Watanabe M."/>
            <person name="Wada H."/>
            <person name="Kobayashi K."/>
            <person name="Saito M."/>
            <person name="Masuda T."/>
            <person name="Sasaki-Sekimoto Y."/>
            <person name="Mashiguchi K."/>
            <person name="Awai K."/>
            <person name="Shimojima M."/>
            <person name="Masuda S."/>
            <person name="Iwai M."/>
            <person name="Nobusawa T."/>
            <person name="Narise T."/>
            <person name="Kondo S."/>
            <person name="Saito H."/>
            <person name="Sato R."/>
            <person name="Murakawa M."/>
            <person name="Ihara Y."/>
            <person name="Oshima-Yamada Y."/>
            <person name="Ohtaka K."/>
            <person name="Satoh M."/>
            <person name="Sonobe K."/>
            <person name="Ishii M."/>
            <person name="Ohtani R."/>
            <person name="Kanamori-Sato M."/>
            <person name="Honoki R."/>
            <person name="Miyazaki D."/>
            <person name="Mochizuki H."/>
            <person name="Umetsu J."/>
            <person name="Higashi K."/>
            <person name="Shibata D."/>
            <person name="Kamiya Y."/>
            <person name="Sato N."/>
            <person name="Nakamura Y."/>
            <person name="Tabata S."/>
            <person name="Ida S."/>
            <person name="Kurokawa K."/>
            <person name="Ohta H."/>
        </authorList>
    </citation>
    <scope>NUCLEOTIDE SEQUENCE [LARGE SCALE GENOMIC DNA]</scope>
    <source>
        <strain evidence="2 3">NIES-2285</strain>
    </source>
</reference>
<feature type="compositionally biased region" description="Basic and acidic residues" evidence="1">
    <location>
        <begin position="170"/>
        <end position="192"/>
    </location>
</feature>
<name>A0A1Y1ISM9_KLENI</name>